<dbReference type="OrthoDB" id="1916242at2759"/>
<accession>A0A8T0TG14</accession>
<evidence type="ECO:0000256" key="1">
    <source>
        <dbReference type="SAM" id="Coils"/>
    </source>
</evidence>
<gene>
    <name evidence="3" type="ORF">PVAP13_4NG171600</name>
</gene>
<name>A0A8T0TG14_PANVG</name>
<dbReference type="PANTHER" id="PTHR33476">
    <property type="entry name" value="EMB|CAB62613.1"/>
    <property type="match status" value="1"/>
</dbReference>
<evidence type="ECO:0000313" key="4">
    <source>
        <dbReference type="Proteomes" id="UP000823388"/>
    </source>
</evidence>
<dbReference type="AlphaFoldDB" id="A0A8T0TG14"/>
<reference evidence="3" key="1">
    <citation type="submission" date="2020-05" db="EMBL/GenBank/DDBJ databases">
        <title>WGS assembly of Panicum virgatum.</title>
        <authorList>
            <person name="Lovell J.T."/>
            <person name="Jenkins J."/>
            <person name="Shu S."/>
            <person name="Juenger T.E."/>
            <person name="Schmutz J."/>
        </authorList>
    </citation>
    <scope>NUCLEOTIDE SEQUENCE</scope>
    <source>
        <strain evidence="3">AP13</strain>
    </source>
</reference>
<proteinExistence type="predicted"/>
<protein>
    <submittedName>
        <fullName evidence="3">Uncharacterized protein</fullName>
    </submittedName>
</protein>
<comment type="caution">
    <text evidence="3">The sequence shown here is derived from an EMBL/GenBank/DDBJ whole genome shotgun (WGS) entry which is preliminary data.</text>
</comment>
<feature type="compositionally biased region" description="Low complexity" evidence="2">
    <location>
        <begin position="94"/>
        <end position="106"/>
    </location>
</feature>
<feature type="compositionally biased region" description="Acidic residues" evidence="2">
    <location>
        <begin position="242"/>
        <end position="284"/>
    </location>
</feature>
<feature type="region of interest" description="Disordered" evidence="2">
    <location>
        <begin position="60"/>
        <end position="110"/>
    </location>
</feature>
<feature type="compositionally biased region" description="Polar residues" evidence="2">
    <location>
        <begin position="166"/>
        <end position="184"/>
    </location>
</feature>
<feature type="region of interest" description="Disordered" evidence="2">
    <location>
        <begin position="234"/>
        <end position="286"/>
    </location>
</feature>
<keyword evidence="1" id="KW-0175">Coiled coil</keyword>
<dbReference type="PANTHER" id="PTHR33476:SF16">
    <property type="entry name" value="OS06G0648500 PROTEIN"/>
    <property type="match status" value="1"/>
</dbReference>
<feature type="compositionally biased region" description="Basic and acidic residues" evidence="2">
    <location>
        <begin position="75"/>
        <end position="90"/>
    </location>
</feature>
<feature type="region of interest" description="Disordered" evidence="2">
    <location>
        <begin position="151"/>
        <end position="201"/>
    </location>
</feature>
<keyword evidence="4" id="KW-1185">Reference proteome</keyword>
<evidence type="ECO:0000313" key="3">
    <source>
        <dbReference type="EMBL" id="KAG2607556.1"/>
    </source>
</evidence>
<evidence type="ECO:0000256" key="2">
    <source>
        <dbReference type="SAM" id="MobiDB-lite"/>
    </source>
</evidence>
<feature type="compositionally biased region" description="Basic and acidic residues" evidence="2">
    <location>
        <begin position="151"/>
        <end position="160"/>
    </location>
</feature>
<dbReference type="EMBL" id="CM029044">
    <property type="protein sequence ID" value="KAG2607556.1"/>
    <property type="molecule type" value="Genomic_DNA"/>
</dbReference>
<dbReference type="GO" id="GO:0008356">
    <property type="term" value="P:asymmetric cell division"/>
    <property type="evidence" value="ECO:0007669"/>
    <property type="project" value="InterPro"/>
</dbReference>
<dbReference type="Proteomes" id="UP000823388">
    <property type="component" value="Chromosome 4N"/>
</dbReference>
<feature type="coiled-coil region" evidence="1">
    <location>
        <begin position="293"/>
        <end position="339"/>
    </location>
</feature>
<organism evidence="3 4">
    <name type="scientific">Panicum virgatum</name>
    <name type="common">Blackwell switchgrass</name>
    <dbReference type="NCBI Taxonomy" id="38727"/>
    <lineage>
        <taxon>Eukaryota</taxon>
        <taxon>Viridiplantae</taxon>
        <taxon>Streptophyta</taxon>
        <taxon>Embryophyta</taxon>
        <taxon>Tracheophyta</taxon>
        <taxon>Spermatophyta</taxon>
        <taxon>Magnoliopsida</taxon>
        <taxon>Liliopsida</taxon>
        <taxon>Poales</taxon>
        <taxon>Poaceae</taxon>
        <taxon>PACMAD clade</taxon>
        <taxon>Panicoideae</taxon>
        <taxon>Panicodae</taxon>
        <taxon>Paniceae</taxon>
        <taxon>Panicinae</taxon>
        <taxon>Panicum</taxon>
        <taxon>Panicum sect. Hiantes</taxon>
    </lineage>
</organism>
<dbReference type="InterPro" id="IPR040348">
    <property type="entry name" value="POLAR-like"/>
</dbReference>
<sequence>MAAAAASEVRVASRRIVDYLNDGEELGVEGAGAGAETPPCTPAAAARSVLPKFRWPRLARLGKKGGAANGKGKGKGKEEAEVVAERRDDDPPMAASTSAREPAAATDAKHPDLGVGLSLVFLLAKTSDEFSKMVKVRAEMEALLKEIRDEVRSKDRHGDAPKASNRESTTSSCVTDGNDRSSSAGVEYRAGTSGVEPASCEKSFQDGGCCARMDDVLEEEFHAELEMLKVNYGSETPSVLPQEEDDEEEHYSETYDEMEGYGNGADDDSGDVVEDDEQEDDDDNNAYYNGVSAVELERRLHELLHQRNQDRIEELEAALRRAEKKLVEKEMEVSLWKDTAKSALRQDNELQ</sequence>